<comment type="caution">
    <text evidence="2">The sequence shown here is derived from an EMBL/GenBank/DDBJ whole genome shotgun (WGS) entry which is preliminary data.</text>
</comment>
<sequence length="348" mass="35964">MTEYLESPGERPGRTFTITFDLSRLPTAATAAGVALVSAAVVVSAMYTRNTGDLDTSNFVMGALSALGLLGFAVVAHLVVPDAERRAGLVSWPGAAGAAGLGVMLSVLISNDDVSIYAGAGLALVLSVAGYLLTRAAPFVLSSLAALVVLYAKLFDDVIDEGDEGSQFIVIGAAVMIFVMVATAAGWLLPATRELTGIVVGIAGLATMAGVLMSLGTIRAMTVAFSEFRVSGFDDETDFAEMDDLPGGHFFSGVGEDPYQNDVYIVLLFCLALALFWFGCALSTGHVGFRLLVAGSAVLIIPIATIALMANRPTWWEVGACALGGLVLIGAAARARRPETPAEVPVAP</sequence>
<feature type="transmembrane region" description="Helical" evidence="1">
    <location>
        <begin position="167"/>
        <end position="188"/>
    </location>
</feature>
<dbReference type="RefSeq" id="WP_123229333.1">
    <property type="nucleotide sequence ID" value="NZ_RJSE01000009.1"/>
</dbReference>
<feature type="transmembrane region" description="Helical" evidence="1">
    <location>
        <begin position="59"/>
        <end position="80"/>
    </location>
</feature>
<evidence type="ECO:0000313" key="3">
    <source>
        <dbReference type="Proteomes" id="UP000267128"/>
    </source>
</evidence>
<keyword evidence="1" id="KW-0472">Membrane</keyword>
<name>A0A3N0CBF8_9ACTN</name>
<accession>A0A3N0CBF8</accession>
<protein>
    <submittedName>
        <fullName evidence="2">Uncharacterized protein</fullName>
    </submittedName>
</protein>
<evidence type="ECO:0000313" key="2">
    <source>
        <dbReference type="EMBL" id="RNL60581.1"/>
    </source>
</evidence>
<dbReference type="EMBL" id="RJSE01000009">
    <property type="protein sequence ID" value="RNL60581.1"/>
    <property type="molecule type" value="Genomic_DNA"/>
</dbReference>
<organism evidence="2 3">
    <name type="scientific">Nocardioides marmoriginsengisoli</name>
    <dbReference type="NCBI Taxonomy" id="661483"/>
    <lineage>
        <taxon>Bacteria</taxon>
        <taxon>Bacillati</taxon>
        <taxon>Actinomycetota</taxon>
        <taxon>Actinomycetes</taxon>
        <taxon>Propionibacteriales</taxon>
        <taxon>Nocardioidaceae</taxon>
        <taxon>Nocardioides</taxon>
    </lineage>
</organism>
<feature type="transmembrane region" description="Helical" evidence="1">
    <location>
        <begin position="289"/>
        <end position="309"/>
    </location>
</feature>
<feature type="transmembrane region" description="Helical" evidence="1">
    <location>
        <begin position="315"/>
        <end position="333"/>
    </location>
</feature>
<feature type="transmembrane region" description="Helical" evidence="1">
    <location>
        <begin position="139"/>
        <end position="155"/>
    </location>
</feature>
<feature type="transmembrane region" description="Helical" evidence="1">
    <location>
        <begin position="195"/>
        <end position="218"/>
    </location>
</feature>
<keyword evidence="1" id="KW-1133">Transmembrane helix</keyword>
<feature type="transmembrane region" description="Helical" evidence="1">
    <location>
        <begin position="114"/>
        <end position="132"/>
    </location>
</feature>
<keyword evidence="3" id="KW-1185">Reference proteome</keyword>
<feature type="transmembrane region" description="Helical" evidence="1">
    <location>
        <begin position="28"/>
        <end position="47"/>
    </location>
</feature>
<gene>
    <name evidence="2" type="ORF">EFK50_19895</name>
</gene>
<dbReference type="Proteomes" id="UP000267128">
    <property type="component" value="Unassembled WGS sequence"/>
</dbReference>
<feature type="transmembrane region" description="Helical" evidence="1">
    <location>
        <begin position="263"/>
        <end position="282"/>
    </location>
</feature>
<proteinExistence type="predicted"/>
<reference evidence="2 3" key="1">
    <citation type="submission" date="2018-11" db="EMBL/GenBank/DDBJ databases">
        <authorList>
            <person name="Li F."/>
        </authorList>
    </citation>
    <scope>NUCLEOTIDE SEQUENCE [LARGE SCALE GENOMIC DNA]</scope>
    <source>
        <strain evidence="2 3">Gsoil 097</strain>
    </source>
</reference>
<evidence type="ECO:0000256" key="1">
    <source>
        <dbReference type="SAM" id="Phobius"/>
    </source>
</evidence>
<keyword evidence="1" id="KW-0812">Transmembrane</keyword>
<dbReference type="AlphaFoldDB" id="A0A3N0CBF8"/>
<feature type="transmembrane region" description="Helical" evidence="1">
    <location>
        <begin position="87"/>
        <end position="108"/>
    </location>
</feature>